<evidence type="ECO:0000256" key="5">
    <source>
        <dbReference type="ARBA" id="ARBA00022840"/>
    </source>
</evidence>
<proteinExistence type="predicted"/>
<keyword evidence="4" id="KW-0418">Kinase</keyword>
<dbReference type="GO" id="GO:0004674">
    <property type="term" value="F:protein serine/threonine kinase activity"/>
    <property type="evidence" value="ECO:0007669"/>
    <property type="project" value="UniProtKB-KW"/>
</dbReference>
<gene>
    <name evidence="7" type="ORF">MKW98_019737</name>
</gene>
<feature type="transmembrane region" description="Helical" evidence="6">
    <location>
        <begin position="54"/>
        <end position="75"/>
    </location>
</feature>
<keyword evidence="3" id="KW-0547">Nucleotide-binding</keyword>
<dbReference type="PANTHER" id="PTHR27002:SF181">
    <property type="entry name" value="RECEPTOR-LIKE SERINE_THREONINE-PROTEIN KINASE"/>
    <property type="match status" value="1"/>
</dbReference>
<dbReference type="GO" id="GO:0005886">
    <property type="term" value="C:plasma membrane"/>
    <property type="evidence" value="ECO:0007669"/>
    <property type="project" value="TreeGrafter"/>
</dbReference>
<evidence type="ECO:0000313" key="7">
    <source>
        <dbReference type="EMBL" id="KAI3954606.1"/>
    </source>
</evidence>
<organism evidence="7 8">
    <name type="scientific">Papaver atlanticum</name>
    <dbReference type="NCBI Taxonomy" id="357466"/>
    <lineage>
        <taxon>Eukaryota</taxon>
        <taxon>Viridiplantae</taxon>
        <taxon>Streptophyta</taxon>
        <taxon>Embryophyta</taxon>
        <taxon>Tracheophyta</taxon>
        <taxon>Spermatophyta</taxon>
        <taxon>Magnoliopsida</taxon>
        <taxon>Ranunculales</taxon>
        <taxon>Papaveraceae</taxon>
        <taxon>Papaveroideae</taxon>
        <taxon>Papaver</taxon>
    </lineage>
</organism>
<evidence type="ECO:0000256" key="4">
    <source>
        <dbReference type="ARBA" id="ARBA00022777"/>
    </source>
</evidence>
<dbReference type="AlphaFoldDB" id="A0AAD4TCH1"/>
<keyword evidence="5" id="KW-0067">ATP-binding</keyword>
<evidence type="ECO:0000256" key="1">
    <source>
        <dbReference type="ARBA" id="ARBA00022527"/>
    </source>
</evidence>
<keyword evidence="2" id="KW-0808">Transferase</keyword>
<keyword evidence="6" id="KW-1133">Transmembrane helix</keyword>
<reference evidence="7" key="1">
    <citation type="submission" date="2022-04" db="EMBL/GenBank/DDBJ databases">
        <title>A functionally conserved STORR gene fusion in Papaver species that diverged 16.8 million years ago.</title>
        <authorList>
            <person name="Catania T."/>
        </authorList>
    </citation>
    <scope>NUCLEOTIDE SEQUENCE</scope>
    <source>
        <strain evidence="7">S-188037</strain>
    </source>
</reference>
<keyword evidence="1" id="KW-0723">Serine/threonine-protein kinase</keyword>
<feature type="non-terminal residue" evidence="7">
    <location>
        <position position="155"/>
    </location>
</feature>
<protein>
    <submittedName>
        <fullName evidence="7">Uncharacterized protein</fullName>
    </submittedName>
</protein>
<keyword evidence="6" id="KW-0812">Transmembrane</keyword>
<dbReference type="GO" id="GO:0005524">
    <property type="term" value="F:ATP binding"/>
    <property type="evidence" value="ECO:0007669"/>
    <property type="project" value="UniProtKB-KW"/>
</dbReference>
<name>A0AAD4TCH1_9MAGN</name>
<dbReference type="InterPro" id="IPR011009">
    <property type="entry name" value="Kinase-like_dom_sf"/>
</dbReference>
<comment type="caution">
    <text evidence="7">The sequence shown here is derived from an EMBL/GenBank/DDBJ whole genome shotgun (WGS) entry which is preliminary data.</text>
</comment>
<evidence type="ECO:0000256" key="6">
    <source>
        <dbReference type="SAM" id="Phobius"/>
    </source>
</evidence>
<keyword evidence="6" id="KW-0472">Membrane</keyword>
<keyword evidence="8" id="KW-1185">Reference proteome</keyword>
<dbReference type="PANTHER" id="PTHR27002">
    <property type="entry name" value="RECEPTOR-LIKE SERINE/THREONINE-PROTEIN KINASE SD1-8"/>
    <property type="match status" value="1"/>
</dbReference>
<dbReference type="SUPFAM" id="SSF56112">
    <property type="entry name" value="Protein kinase-like (PK-like)"/>
    <property type="match status" value="1"/>
</dbReference>
<accession>A0AAD4TCH1</accession>
<evidence type="ECO:0000313" key="8">
    <source>
        <dbReference type="Proteomes" id="UP001202328"/>
    </source>
</evidence>
<evidence type="ECO:0000256" key="2">
    <source>
        <dbReference type="ARBA" id="ARBA00022679"/>
    </source>
</evidence>
<dbReference type="Gene3D" id="3.30.200.20">
    <property type="entry name" value="Phosphorylase Kinase, domain 1"/>
    <property type="match status" value="1"/>
</dbReference>
<dbReference type="Proteomes" id="UP001202328">
    <property type="component" value="Unassembled WGS sequence"/>
</dbReference>
<dbReference type="EMBL" id="JAJJMB010001902">
    <property type="protein sequence ID" value="KAI3954606.1"/>
    <property type="molecule type" value="Genomic_DNA"/>
</dbReference>
<sequence>MVEHQYLGFKRNPHCCKVQIIRAKWKWKQNGGVGVNNHSKGGMPRNRKAIVRKIVLPIFTLVATIMGILGYIYLLKRNKANKRGRLKGLQGVLTDLLKSMSTYNDSPNTNMFVDGKTEGETQELQIFKLACLTLATNNFCLKNKLGEGGFGPVYK</sequence>
<evidence type="ECO:0000256" key="3">
    <source>
        <dbReference type="ARBA" id="ARBA00022741"/>
    </source>
</evidence>